<feature type="chain" id="PRO_5003240661" evidence="2">
    <location>
        <begin position="17"/>
        <end position="208"/>
    </location>
</feature>
<evidence type="ECO:0000256" key="1">
    <source>
        <dbReference type="SAM" id="MobiDB-lite"/>
    </source>
</evidence>
<evidence type="ECO:0000313" key="3">
    <source>
        <dbReference type="EMBL" id="EFX88263.1"/>
    </source>
</evidence>
<protein>
    <submittedName>
        <fullName evidence="3">Uncharacterized protein</fullName>
    </submittedName>
</protein>
<dbReference type="HOGENOM" id="CLU_1455846_0_0_1"/>
<feature type="signal peptide" evidence="2">
    <location>
        <begin position="1"/>
        <end position="16"/>
    </location>
</feature>
<gene>
    <name evidence="3" type="ORF">DAPPUDRAFT_305701</name>
</gene>
<keyword evidence="4" id="KW-1185">Reference proteome</keyword>
<sequence>MISVVVIFCITTMVASAPSDVRPVINPVAPDGHQVQASDEPIKVTSVNFPSQITDDRMKSKRMFDVGPTGFQPNYLPVSPSALTAFYSRVGLPNVLRHLPASYFPAYYPANYPDNYGFRENSEIKSDAEDLQDALGEELRLAFGAFTTTTTTTTTPKPSSSSSSSTSGNTKPSTPTNPMAPIFNTLIALNNMQMLKLFLANTAMLFMG</sequence>
<dbReference type="KEGG" id="dpx:DAPPUDRAFT_305701"/>
<feature type="region of interest" description="Disordered" evidence="1">
    <location>
        <begin position="146"/>
        <end position="177"/>
    </location>
</feature>
<reference evidence="3 4" key="1">
    <citation type="journal article" date="2011" name="Science">
        <title>The ecoresponsive genome of Daphnia pulex.</title>
        <authorList>
            <person name="Colbourne J.K."/>
            <person name="Pfrender M.E."/>
            <person name="Gilbert D."/>
            <person name="Thomas W.K."/>
            <person name="Tucker A."/>
            <person name="Oakley T.H."/>
            <person name="Tokishita S."/>
            <person name="Aerts A."/>
            <person name="Arnold G.J."/>
            <person name="Basu M.K."/>
            <person name="Bauer D.J."/>
            <person name="Caceres C.E."/>
            <person name="Carmel L."/>
            <person name="Casola C."/>
            <person name="Choi J.H."/>
            <person name="Detter J.C."/>
            <person name="Dong Q."/>
            <person name="Dusheyko S."/>
            <person name="Eads B.D."/>
            <person name="Frohlich T."/>
            <person name="Geiler-Samerotte K.A."/>
            <person name="Gerlach D."/>
            <person name="Hatcher P."/>
            <person name="Jogdeo S."/>
            <person name="Krijgsveld J."/>
            <person name="Kriventseva E.V."/>
            <person name="Kultz D."/>
            <person name="Laforsch C."/>
            <person name="Lindquist E."/>
            <person name="Lopez J."/>
            <person name="Manak J.R."/>
            <person name="Muller J."/>
            <person name="Pangilinan J."/>
            <person name="Patwardhan R.P."/>
            <person name="Pitluck S."/>
            <person name="Pritham E.J."/>
            <person name="Rechtsteiner A."/>
            <person name="Rho M."/>
            <person name="Rogozin I.B."/>
            <person name="Sakarya O."/>
            <person name="Salamov A."/>
            <person name="Schaack S."/>
            <person name="Shapiro H."/>
            <person name="Shiga Y."/>
            <person name="Skalitzky C."/>
            <person name="Smith Z."/>
            <person name="Souvorov A."/>
            <person name="Sung W."/>
            <person name="Tang Z."/>
            <person name="Tsuchiya D."/>
            <person name="Tu H."/>
            <person name="Vos H."/>
            <person name="Wang M."/>
            <person name="Wolf Y.I."/>
            <person name="Yamagata H."/>
            <person name="Yamada T."/>
            <person name="Ye Y."/>
            <person name="Shaw J.R."/>
            <person name="Andrews J."/>
            <person name="Crease T.J."/>
            <person name="Tang H."/>
            <person name="Lucas S.M."/>
            <person name="Robertson H.M."/>
            <person name="Bork P."/>
            <person name="Koonin E.V."/>
            <person name="Zdobnov E.M."/>
            <person name="Grigoriev I.V."/>
            <person name="Lynch M."/>
            <person name="Boore J.L."/>
        </authorList>
    </citation>
    <scope>NUCLEOTIDE SEQUENCE [LARGE SCALE GENOMIC DNA]</scope>
</reference>
<organism evidence="3 4">
    <name type="scientific">Daphnia pulex</name>
    <name type="common">Water flea</name>
    <dbReference type="NCBI Taxonomy" id="6669"/>
    <lineage>
        <taxon>Eukaryota</taxon>
        <taxon>Metazoa</taxon>
        <taxon>Ecdysozoa</taxon>
        <taxon>Arthropoda</taxon>
        <taxon>Crustacea</taxon>
        <taxon>Branchiopoda</taxon>
        <taxon>Diplostraca</taxon>
        <taxon>Cladocera</taxon>
        <taxon>Anomopoda</taxon>
        <taxon>Daphniidae</taxon>
        <taxon>Daphnia</taxon>
    </lineage>
</organism>
<evidence type="ECO:0000256" key="2">
    <source>
        <dbReference type="SAM" id="SignalP"/>
    </source>
</evidence>
<proteinExistence type="predicted"/>
<dbReference type="InParanoid" id="E9FXI2"/>
<dbReference type="AlphaFoldDB" id="E9FXI2"/>
<evidence type="ECO:0000313" key="4">
    <source>
        <dbReference type="Proteomes" id="UP000000305"/>
    </source>
</evidence>
<keyword evidence="2" id="KW-0732">Signal</keyword>
<accession>E9FXI2</accession>
<name>E9FXI2_DAPPU</name>
<dbReference type="EMBL" id="GL732526">
    <property type="protein sequence ID" value="EFX88263.1"/>
    <property type="molecule type" value="Genomic_DNA"/>
</dbReference>
<feature type="compositionally biased region" description="Low complexity" evidence="1">
    <location>
        <begin position="147"/>
        <end position="177"/>
    </location>
</feature>
<dbReference type="OrthoDB" id="6367665at2759"/>
<dbReference type="Proteomes" id="UP000000305">
    <property type="component" value="Unassembled WGS sequence"/>
</dbReference>